<feature type="compositionally biased region" description="Polar residues" evidence="1">
    <location>
        <begin position="282"/>
        <end position="296"/>
    </location>
</feature>
<feature type="compositionally biased region" description="Polar residues" evidence="1">
    <location>
        <begin position="223"/>
        <end position="234"/>
    </location>
</feature>
<protein>
    <submittedName>
        <fullName evidence="3">Uncharacterized protein</fullName>
    </submittedName>
</protein>
<proteinExistence type="predicted"/>
<evidence type="ECO:0000313" key="3">
    <source>
        <dbReference type="EMBL" id="OIR16375.1"/>
    </source>
</evidence>
<keyword evidence="2" id="KW-0812">Transmembrane</keyword>
<comment type="caution">
    <text evidence="3">The sequence shown here is derived from an EMBL/GenBank/DDBJ whole genome shotgun (WGS) entry which is preliminary data.</text>
</comment>
<dbReference type="AlphaFoldDB" id="A0A1J5T677"/>
<evidence type="ECO:0000256" key="2">
    <source>
        <dbReference type="SAM" id="Phobius"/>
    </source>
</evidence>
<organism evidence="3">
    <name type="scientific">mine drainage metagenome</name>
    <dbReference type="NCBI Taxonomy" id="410659"/>
    <lineage>
        <taxon>unclassified sequences</taxon>
        <taxon>metagenomes</taxon>
        <taxon>ecological metagenomes</taxon>
    </lineage>
</organism>
<keyword evidence="2" id="KW-0472">Membrane</keyword>
<feature type="transmembrane region" description="Helical" evidence="2">
    <location>
        <begin position="185"/>
        <end position="205"/>
    </location>
</feature>
<name>A0A1J5T677_9ZZZZ</name>
<reference evidence="3" key="1">
    <citation type="submission" date="2016-10" db="EMBL/GenBank/DDBJ databases">
        <title>Sequence of Gallionella enrichment culture.</title>
        <authorList>
            <person name="Poehlein A."/>
            <person name="Muehling M."/>
            <person name="Daniel R."/>
        </authorList>
    </citation>
    <scope>NUCLEOTIDE SEQUENCE</scope>
</reference>
<gene>
    <name evidence="3" type="ORF">GALL_30990</name>
</gene>
<evidence type="ECO:0000256" key="1">
    <source>
        <dbReference type="SAM" id="MobiDB-lite"/>
    </source>
</evidence>
<feature type="region of interest" description="Disordered" evidence="1">
    <location>
        <begin position="275"/>
        <end position="296"/>
    </location>
</feature>
<feature type="region of interest" description="Disordered" evidence="1">
    <location>
        <begin position="216"/>
        <end position="235"/>
    </location>
</feature>
<keyword evidence="2" id="KW-1133">Transmembrane helix</keyword>
<sequence>MSDKAFYQIIADELKFKTMDTALWTQAFATAEGNQDKTEAAYIRLRFLDLKKSPSSALKLTAVDPGNAEFEIKPLDSELLQLRTKLARKLLSLGKHSLYSTLSLHPDSSDAVVATAIADFESRNQDGVISSEFKYAKNTLGNPGLREQYDRKLWESISNDVQRTSLSYAVDTRDNEYSWWGSRKVSVIITVLSVVLFGYLGLNYYKERNTHELQKESIDTQRDMVSSTSGTDQMKVQADIDLKNQALRIEDERQRREMDLRTNATERLLEQQRLEQERRDQANQQRMKLQQDQAENQRISREKQYYACLNQQLLSQRDVTSADASARCSMYR</sequence>
<dbReference type="EMBL" id="MLJW01000007">
    <property type="protein sequence ID" value="OIR16375.1"/>
    <property type="molecule type" value="Genomic_DNA"/>
</dbReference>
<accession>A0A1J5T677</accession>